<gene>
    <name evidence="2" type="ORF">SCHCODRAFT_110950</name>
</gene>
<evidence type="ECO:0000313" key="3">
    <source>
        <dbReference type="Proteomes" id="UP000007431"/>
    </source>
</evidence>
<protein>
    <submittedName>
        <fullName evidence="2">Uncharacterized protein</fullName>
    </submittedName>
</protein>
<dbReference type="EMBL" id="GL377308">
    <property type="protein sequence ID" value="EFI95427.1"/>
    <property type="molecule type" value="Genomic_DNA"/>
</dbReference>
<organism evidence="3">
    <name type="scientific">Schizophyllum commune (strain H4-8 / FGSC 9210)</name>
    <name type="common">Split gill fungus</name>
    <dbReference type="NCBI Taxonomy" id="578458"/>
    <lineage>
        <taxon>Eukaryota</taxon>
        <taxon>Fungi</taxon>
        <taxon>Dikarya</taxon>
        <taxon>Basidiomycota</taxon>
        <taxon>Agaricomycotina</taxon>
        <taxon>Agaricomycetes</taxon>
        <taxon>Agaricomycetidae</taxon>
        <taxon>Agaricales</taxon>
        <taxon>Schizophyllaceae</taxon>
        <taxon>Schizophyllum</taxon>
    </lineage>
</organism>
<dbReference type="OrthoDB" id="10294957at2759"/>
<feature type="compositionally biased region" description="Basic and acidic residues" evidence="1">
    <location>
        <begin position="19"/>
        <end position="48"/>
    </location>
</feature>
<reference evidence="2 3" key="1">
    <citation type="journal article" date="2010" name="Nat. Biotechnol.">
        <title>Genome sequence of the model mushroom Schizophyllum commune.</title>
        <authorList>
            <person name="Ohm R.A."/>
            <person name="de Jong J.F."/>
            <person name="Lugones L.G."/>
            <person name="Aerts A."/>
            <person name="Kothe E."/>
            <person name="Stajich J.E."/>
            <person name="de Vries R.P."/>
            <person name="Record E."/>
            <person name="Levasseur A."/>
            <person name="Baker S.E."/>
            <person name="Bartholomew K.A."/>
            <person name="Coutinho P.M."/>
            <person name="Erdmann S."/>
            <person name="Fowler T.J."/>
            <person name="Gathman A.C."/>
            <person name="Lombard V."/>
            <person name="Henrissat B."/>
            <person name="Knabe N."/>
            <person name="Kuees U."/>
            <person name="Lilly W.W."/>
            <person name="Lindquist E."/>
            <person name="Lucas S."/>
            <person name="Magnuson J.K."/>
            <person name="Piumi F."/>
            <person name="Raudaskoski M."/>
            <person name="Salamov A."/>
            <person name="Schmutz J."/>
            <person name="Schwarze F.W.M.R."/>
            <person name="vanKuyk P.A."/>
            <person name="Horton J.S."/>
            <person name="Grigoriev I.V."/>
            <person name="Woesten H.A.B."/>
        </authorList>
    </citation>
    <scope>NUCLEOTIDE SEQUENCE [LARGE SCALE GENOMIC DNA]</scope>
    <source>
        <strain evidence="3">H4-8 / FGSC 9210</strain>
    </source>
</reference>
<evidence type="ECO:0000313" key="2">
    <source>
        <dbReference type="EMBL" id="EFI95427.1"/>
    </source>
</evidence>
<name>D8QAL3_SCHCM</name>
<feature type="region of interest" description="Disordered" evidence="1">
    <location>
        <begin position="19"/>
        <end position="67"/>
    </location>
</feature>
<dbReference type="Proteomes" id="UP000007431">
    <property type="component" value="Unassembled WGS sequence"/>
</dbReference>
<proteinExistence type="predicted"/>
<dbReference type="GeneID" id="9587744"/>
<dbReference type="VEuPathDB" id="FungiDB:SCHCODRAFT_02669177"/>
<evidence type="ECO:0000256" key="1">
    <source>
        <dbReference type="SAM" id="MobiDB-lite"/>
    </source>
</evidence>
<dbReference type="AlphaFoldDB" id="D8QAL3"/>
<dbReference type="HOGENOM" id="CLU_888909_0_0_1"/>
<dbReference type="InParanoid" id="D8QAL3"/>
<keyword evidence="3" id="KW-1185">Reference proteome</keyword>
<dbReference type="RefSeq" id="XP_003030330.1">
    <property type="nucleotide sequence ID" value="XM_003030284.1"/>
</dbReference>
<feature type="non-terminal residue" evidence="2">
    <location>
        <position position="313"/>
    </location>
</feature>
<accession>D8QAL3</accession>
<feature type="compositionally biased region" description="Pro residues" evidence="1">
    <location>
        <begin position="49"/>
        <end position="66"/>
    </location>
</feature>
<sequence length="313" mass="36376">MPADRSSFKIDYERHPRSSLKEWLKQHPDNERHPRSSLKEWLKQHPDYKAPPPRRPPPKNAPPPLLSPEELEISLSHFTPEFRARWLAACARMKQAMEGTLPPDAPPVYYSKVYSYLPPQAAIPENTPYEKQPVRMTHSGMWMNRLSDELMDLVLEFKHGSVEAGLKCVKDGQARVVDVIGGRPEPDDPSVQEIDLPGQSYFVRLWTGHMDYNRTVCWNVVDRKTGKVLRKPRFLKMFATDDKELYRHEIFSLERNRGVEKPAAETFIAHDGERVEFHVRKKLVKTIRLPQRASEQLLVEQKPLEVLFELSLD</sequence>
<dbReference type="KEGG" id="scm:SCHCO_02669177"/>